<dbReference type="OrthoDB" id="10008504at2759"/>
<keyword evidence="4" id="KW-1185">Reference proteome</keyword>
<comment type="caution">
    <text evidence="2">The sequence shown here is derived from an EMBL/GenBank/DDBJ whole genome shotgun (WGS) entry which is preliminary data.</text>
</comment>
<evidence type="ECO:0000256" key="1">
    <source>
        <dbReference type="SAM" id="MobiDB-lite"/>
    </source>
</evidence>
<reference evidence="2" key="1">
    <citation type="submission" date="2021-02" db="EMBL/GenBank/DDBJ databases">
        <authorList>
            <person name="Nowell W R."/>
        </authorList>
    </citation>
    <scope>NUCLEOTIDE SEQUENCE</scope>
</reference>
<dbReference type="Proteomes" id="UP000663852">
    <property type="component" value="Unassembled WGS sequence"/>
</dbReference>
<dbReference type="Proteomes" id="UP000663828">
    <property type="component" value="Unassembled WGS sequence"/>
</dbReference>
<dbReference type="EMBL" id="CAJNOJ010000310">
    <property type="protein sequence ID" value="CAF1389965.1"/>
    <property type="molecule type" value="Genomic_DNA"/>
</dbReference>
<name>A0A814F560_ADIRI</name>
<sequence length="173" mass="20909">MTLNNSSKSRTKVNKRSKFISNKKDHLPSSTNFQYAVRLTKKAYEEREQTCSYKDYLVLITLAAFNRHEIKYLQIDKYKTNTQIEMELLKRWNKLPLEERNKYENEAIDNDVFHQLAYIRIDKNELYDHKSSLTHCWSIRQELELQWNALVDEEKIVHKRVVTNRDIETKRLL</sequence>
<gene>
    <name evidence="3" type="ORF">EDS130_LOCUS35413</name>
    <name evidence="2" type="ORF">XAT740_LOCUS12033</name>
</gene>
<dbReference type="AlphaFoldDB" id="A0A814F560"/>
<protein>
    <submittedName>
        <fullName evidence="2">Uncharacterized protein</fullName>
    </submittedName>
</protein>
<evidence type="ECO:0000313" key="2">
    <source>
        <dbReference type="EMBL" id="CAF0978116.1"/>
    </source>
</evidence>
<dbReference type="EMBL" id="CAJNOR010000673">
    <property type="protein sequence ID" value="CAF0978116.1"/>
    <property type="molecule type" value="Genomic_DNA"/>
</dbReference>
<organism evidence="2 4">
    <name type="scientific">Adineta ricciae</name>
    <name type="common">Rotifer</name>
    <dbReference type="NCBI Taxonomy" id="249248"/>
    <lineage>
        <taxon>Eukaryota</taxon>
        <taxon>Metazoa</taxon>
        <taxon>Spiralia</taxon>
        <taxon>Gnathifera</taxon>
        <taxon>Rotifera</taxon>
        <taxon>Eurotatoria</taxon>
        <taxon>Bdelloidea</taxon>
        <taxon>Adinetida</taxon>
        <taxon>Adinetidae</taxon>
        <taxon>Adineta</taxon>
    </lineage>
</organism>
<accession>A0A814F560</accession>
<feature type="region of interest" description="Disordered" evidence="1">
    <location>
        <begin position="1"/>
        <end position="25"/>
    </location>
</feature>
<evidence type="ECO:0000313" key="3">
    <source>
        <dbReference type="EMBL" id="CAF1389965.1"/>
    </source>
</evidence>
<evidence type="ECO:0000313" key="4">
    <source>
        <dbReference type="Proteomes" id="UP000663828"/>
    </source>
</evidence>
<feature type="compositionally biased region" description="Basic residues" evidence="1">
    <location>
        <begin position="9"/>
        <end position="18"/>
    </location>
</feature>
<proteinExistence type="predicted"/>